<dbReference type="InterPro" id="IPR001494">
    <property type="entry name" value="Importin-beta_N"/>
</dbReference>
<evidence type="ECO:0000313" key="2">
    <source>
        <dbReference type="EMBL" id="TNJ27314.1"/>
    </source>
</evidence>
<comment type="caution">
    <text evidence="2">The sequence shown here is derived from an EMBL/GenBank/DDBJ whole genome shotgun (WGS) entry which is preliminary data.</text>
</comment>
<reference evidence="2 3" key="1">
    <citation type="submission" date="2019-05" db="EMBL/GenBank/DDBJ databases">
        <title>The compact genome of Giardia muris reveals important steps in the evolution of intestinal protozoan parasites.</title>
        <authorList>
            <person name="Xu F."/>
            <person name="Jimenez-Gonzalez A."/>
            <person name="Einarsson E."/>
            <person name="Astvaldsson A."/>
            <person name="Peirasmaki D."/>
            <person name="Eckmann L."/>
            <person name="Andersson J.O."/>
            <person name="Svard S.G."/>
            <person name="Jerlstrom-Hultqvist J."/>
        </authorList>
    </citation>
    <scope>NUCLEOTIDE SEQUENCE [LARGE SCALE GENOMIC DNA]</scope>
    <source>
        <strain evidence="2 3">Roberts-Thomson</strain>
    </source>
</reference>
<dbReference type="VEuPathDB" id="GiardiaDB:GMRT_11517"/>
<dbReference type="SUPFAM" id="SSF48371">
    <property type="entry name" value="ARM repeat"/>
    <property type="match status" value="1"/>
</dbReference>
<dbReference type="OrthoDB" id="10250231at2759"/>
<organism evidence="2 3">
    <name type="scientific">Giardia muris</name>
    <dbReference type="NCBI Taxonomy" id="5742"/>
    <lineage>
        <taxon>Eukaryota</taxon>
        <taxon>Metamonada</taxon>
        <taxon>Diplomonadida</taxon>
        <taxon>Hexamitidae</taxon>
        <taxon>Giardiinae</taxon>
        <taxon>Giardia</taxon>
    </lineage>
</organism>
<sequence>MGGSEEDLAMLFASTLQSDQAAVTAATERILVLKRRDNFISLAYQVAANPQQPIAVRTAAAIQFSKTLADKLKDLPADMIGSIAVGVMRTAVEAAGCNGLGITRQMLEALASILEYVSLSYHAMVGMSIEAFVRGVYAEITSLVDGSSMAKIDVCIQMITILLQNATAESLRELHMEVASGFYNGCLYQLLQYLYGLPGDFTGFAISSLLEHIFACIHSFFTYSSTQAIVTSQAFETLIPVICLMLGKIGAGLGDTELRNAKDHALRILLQLASTHRYGARSSDGSVSPFLKVWLDNEETIGQIVLREFENCVNYDLWEDHVALESLFRLSCKLIESSATSGPYSPRAYALLFEHSEFILNNLLRMIYNAGELRIDRFDDSDLLVIDCLKHCMDFIAQFTLQLPSLAASVQREMECRINPLIEGDPQFVMSLATKDAQIQLFVGIILLRRGPGQSNFLTKGKVIFSALSMYQSLNPIVFEELAKLIINVTTEDVPQLVPFQENVTEYVGNLHELFTTTLQSGIKRIEAQDDFVSDLVYLLGCLYLLPETSFFQCRMLSGILARCVRNNMINMCNQRHLLLRSLFLIAGAQEQSAAGGMVTFCRVAFPGIPPEDGNFIVKHFLELPEIVAISTRPTTADAQQRKLAESVLETVMLVVTNISAISLDFEVTIVRLAFEYMAKDIRLSRSGFTLVNTMIRKFNESQPSYELLGQCFGFIDTYIAKFYARPMDYIFSNASHVEDMVADALPYLCVLISRLGMQEHSLTTLEPIISVIVALLRPRNSVVFICIGSFLLTRLLGEVATANVLRSQVFETCGPLLTAIVNDLVGTCNGLMTHNLVPDLKRCMMTAISIAYMTLLHTAHEQGAVQPLLQGTNPFGLKVVFFMAAWGIQDNEGNPYAPLRGWLANVTCYVADSLVELLKSDPSYTPVIVPLLTWAYILSVSWQNPHSLQSSHYPQLGFEHICNSGADMNALVVVLSNMNSDFTRFTTFSREKLLPLYEGFDSTPLRSFFELLPRQLLGEIRSVHLVSADSKQGNLRQALEQIDRGHLGDDFGQYLLSELGVGSGASLLQQNIANMRI</sequence>
<feature type="domain" description="Importin N-terminal" evidence="1">
    <location>
        <begin position="26"/>
        <end position="93"/>
    </location>
</feature>
<dbReference type="PROSITE" id="PS50166">
    <property type="entry name" value="IMPORTIN_B_NT"/>
    <property type="match status" value="1"/>
</dbReference>
<dbReference type="InterPro" id="IPR016024">
    <property type="entry name" value="ARM-type_fold"/>
</dbReference>
<name>A0A4Z1SNG3_GIAMU</name>
<evidence type="ECO:0000259" key="1">
    <source>
        <dbReference type="PROSITE" id="PS50166"/>
    </source>
</evidence>
<keyword evidence="3" id="KW-1185">Reference proteome</keyword>
<proteinExistence type="predicted"/>
<evidence type="ECO:0000313" key="3">
    <source>
        <dbReference type="Proteomes" id="UP000315496"/>
    </source>
</evidence>
<dbReference type="AlphaFoldDB" id="A0A4Z1SNG3"/>
<gene>
    <name evidence="2" type="ORF">GMRT_11517</name>
</gene>
<protein>
    <recommendedName>
        <fullName evidence="1">Importin N-terminal domain-containing protein</fullName>
    </recommendedName>
</protein>
<dbReference type="GO" id="GO:0006886">
    <property type="term" value="P:intracellular protein transport"/>
    <property type="evidence" value="ECO:0007669"/>
    <property type="project" value="InterPro"/>
</dbReference>
<accession>A0A4Z1SNG3</accession>
<dbReference type="GO" id="GO:0031267">
    <property type="term" value="F:small GTPase binding"/>
    <property type="evidence" value="ECO:0007669"/>
    <property type="project" value="InterPro"/>
</dbReference>
<dbReference type="Proteomes" id="UP000315496">
    <property type="component" value="Chromosome 4"/>
</dbReference>
<dbReference type="EMBL" id="VDLU01000004">
    <property type="protein sequence ID" value="TNJ27314.1"/>
    <property type="molecule type" value="Genomic_DNA"/>
</dbReference>